<dbReference type="Pfam" id="PF00639">
    <property type="entry name" value="Rotamase"/>
    <property type="match status" value="1"/>
</dbReference>
<name>A0ABN9WDH8_9DINO</name>
<dbReference type="InterPro" id="IPR000297">
    <property type="entry name" value="PPIase_PpiC"/>
</dbReference>
<accession>A0ABN9WDH8</accession>
<feature type="region of interest" description="Disordered" evidence="8">
    <location>
        <begin position="620"/>
        <end position="653"/>
    </location>
</feature>
<evidence type="ECO:0000259" key="9">
    <source>
        <dbReference type="PROSITE" id="PS50198"/>
    </source>
</evidence>
<comment type="caution">
    <text evidence="10">The sequence shown here is derived from an EMBL/GenBank/DDBJ whole genome shotgun (WGS) entry which is preliminary data.</text>
</comment>
<keyword evidence="4 7" id="KW-0697">Rotamase</keyword>
<dbReference type="Proteomes" id="UP001189429">
    <property type="component" value="Unassembled WGS sequence"/>
</dbReference>
<evidence type="ECO:0000313" key="11">
    <source>
        <dbReference type="Proteomes" id="UP001189429"/>
    </source>
</evidence>
<keyword evidence="5 7" id="KW-0413">Isomerase</keyword>
<evidence type="ECO:0000256" key="2">
    <source>
        <dbReference type="ARBA" id="ARBA00010242"/>
    </source>
</evidence>
<reference evidence="10" key="1">
    <citation type="submission" date="2023-10" db="EMBL/GenBank/DDBJ databases">
        <authorList>
            <person name="Chen Y."/>
            <person name="Shah S."/>
            <person name="Dougan E. K."/>
            <person name="Thang M."/>
            <person name="Chan C."/>
        </authorList>
    </citation>
    <scope>NUCLEOTIDE SEQUENCE [LARGE SCALE GENOMIC DNA]</scope>
</reference>
<dbReference type="InterPro" id="IPR023058">
    <property type="entry name" value="PPIase_PpiC_CS"/>
</dbReference>
<dbReference type="PANTHER" id="PTHR45995">
    <property type="match status" value="1"/>
</dbReference>
<dbReference type="EC" id="5.2.1.8" evidence="3"/>
<protein>
    <recommendedName>
        <fullName evidence="3">peptidylprolyl isomerase</fullName>
        <ecNumber evidence="3">5.2.1.8</ecNumber>
    </recommendedName>
    <alternativeName>
        <fullName evidence="6">Parvulin-14</fullName>
    </alternativeName>
</protein>
<gene>
    <name evidence="10" type="ORF">PCOR1329_LOCUS66357</name>
</gene>
<organism evidence="10 11">
    <name type="scientific">Prorocentrum cordatum</name>
    <dbReference type="NCBI Taxonomy" id="2364126"/>
    <lineage>
        <taxon>Eukaryota</taxon>
        <taxon>Sar</taxon>
        <taxon>Alveolata</taxon>
        <taxon>Dinophyceae</taxon>
        <taxon>Prorocentrales</taxon>
        <taxon>Prorocentraceae</taxon>
        <taxon>Prorocentrum</taxon>
    </lineage>
</organism>
<dbReference type="InterPro" id="IPR043323">
    <property type="entry name" value="PIN4"/>
</dbReference>
<evidence type="ECO:0000256" key="1">
    <source>
        <dbReference type="ARBA" id="ARBA00000971"/>
    </source>
</evidence>
<evidence type="ECO:0000256" key="6">
    <source>
        <dbReference type="ARBA" id="ARBA00030737"/>
    </source>
</evidence>
<feature type="domain" description="PpiC" evidence="9">
    <location>
        <begin position="706"/>
        <end position="810"/>
    </location>
</feature>
<sequence>MKQMPGCDRPEVRFLYFEGHMHCNRVVEQTTGPTDAVGFMVGGTGMGQDNCDETGGQAAVSRGPPPHWTPPGQSRSPRYAADRVPVEAGASMRQFWEDFAPAAGACFGGVVGGRFLRCGRRGRRGRSPHCGGLRCRGGPAGPRGAPRWPPRVAACAAGAPRAAAAACAAGASGAAGAAGAVGAACAACAAGAAAAAAAGALDAAAAAAATAAARGGDQSSWRDGGHRCPGGSHYAGGAPTVDKRTLCTDHPNHSCAVLDPAASWAPTLRGPAGLRKGLFGDASARVRGGTRVAGAGGGFCVRRLLPASRPWMLAWSAAAPAAAALAAGSDGPAGAPPRGLARSALAAPRARRPTWPPVLAWHCLPSTPRCSLARPTLAAPEATWRRLARRPGAAAGGAEVAVAFEALAGAGGTGNTGGAGLVAGAGSASLGAAAVGGAARSYTWLLGGGERSATRGGLLARQPLMLGTIRFTMRSKCARTEPSVKARIASTVGRTWTLCAGPSDASEPEDLDALRRPALLARPLACRLRMPSGTRAAARCSAAAGLASTAENGAEQSMELLVLEAALSPAAEVLAGTAAALQGALEAASSGAAPERLREASHLLRALEPEHERLRRALAGAAAGPATGTAGRRAPSRTRSLRPGAPRGARAHTDFSAFSRARWEAERLKGAAMLAAAGDAAGDAGGAGVKIWSQEMPRPAHPEKPCSQVRGRHIVSSSSEKIRRIYAELLATGVADRTGFIRGASAARFGMLAQEKSDDGITAKKGGDLGWLSRGKMDSKFDEVAFVTPRGACSPPFKLMNCFHLFFSEDRKA</sequence>
<dbReference type="SUPFAM" id="SSF54534">
    <property type="entry name" value="FKBP-like"/>
    <property type="match status" value="1"/>
</dbReference>
<evidence type="ECO:0000256" key="3">
    <source>
        <dbReference type="ARBA" id="ARBA00013194"/>
    </source>
</evidence>
<feature type="compositionally biased region" description="Low complexity" evidence="8">
    <location>
        <begin position="620"/>
        <end position="633"/>
    </location>
</feature>
<comment type="similarity">
    <text evidence="2">Belongs to the PpiC/parvulin rotamase family. PIN4 subfamily.</text>
</comment>
<dbReference type="PROSITE" id="PS50198">
    <property type="entry name" value="PPIC_PPIASE_2"/>
    <property type="match status" value="1"/>
</dbReference>
<comment type="catalytic activity">
    <reaction evidence="1">
        <text>[protein]-peptidylproline (omega=180) = [protein]-peptidylproline (omega=0)</text>
        <dbReference type="Rhea" id="RHEA:16237"/>
        <dbReference type="Rhea" id="RHEA-COMP:10747"/>
        <dbReference type="Rhea" id="RHEA-COMP:10748"/>
        <dbReference type="ChEBI" id="CHEBI:83833"/>
        <dbReference type="ChEBI" id="CHEBI:83834"/>
        <dbReference type="EC" id="5.2.1.8"/>
    </reaction>
</comment>
<evidence type="ECO:0000256" key="4">
    <source>
        <dbReference type="ARBA" id="ARBA00023110"/>
    </source>
</evidence>
<keyword evidence="11" id="KW-1185">Reference proteome</keyword>
<dbReference type="Gene3D" id="3.10.50.40">
    <property type="match status" value="1"/>
</dbReference>
<dbReference type="EMBL" id="CAUYUJ010018541">
    <property type="protein sequence ID" value="CAK0884396.1"/>
    <property type="molecule type" value="Genomic_DNA"/>
</dbReference>
<evidence type="ECO:0000256" key="8">
    <source>
        <dbReference type="SAM" id="MobiDB-lite"/>
    </source>
</evidence>
<evidence type="ECO:0000313" key="10">
    <source>
        <dbReference type="EMBL" id="CAK0884396.1"/>
    </source>
</evidence>
<evidence type="ECO:0000256" key="5">
    <source>
        <dbReference type="ARBA" id="ARBA00023235"/>
    </source>
</evidence>
<dbReference type="PROSITE" id="PS01096">
    <property type="entry name" value="PPIC_PPIASE_1"/>
    <property type="match status" value="1"/>
</dbReference>
<dbReference type="InterPro" id="IPR046357">
    <property type="entry name" value="PPIase_dom_sf"/>
</dbReference>
<proteinExistence type="inferred from homology"/>
<evidence type="ECO:0000256" key="7">
    <source>
        <dbReference type="PROSITE-ProRule" id="PRU00278"/>
    </source>
</evidence>
<feature type="region of interest" description="Disordered" evidence="8">
    <location>
        <begin position="47"/>
        <end position="79"/>
    </location>
</feature>